<protein>
    <submittedName>
        <fullName evidence="1">Uncharacterized protein</fullName>
    </submittedName>
</protein>
<dbReference type="EMBL" id="GGEC01084916">
    <property type="protein sequence ID" value="MBX65400.1"/>
    <property type="molecule type" value="Transcribed_RNA"/>
</dbReference>
<accession>A0A2P2QEE1</accession>
<sequence length="22" mass="2364">MPSPASLILATSSHRLVPVHHL</sequence>
<evidence type="ECO:0000313" key="1">
    <source>
        <dbReference type="EMBL" id="MBX65400.1"/>
    </source>
</evidence>
<organism evidence="1">
    <name type="scientific">Rhizophora mucronata</name>
    <name type="common">Asiatic mangrove</name>
    <dbReference type="NCBI Taxonomy" id="61149"/>
    <lineage>
        <taxon>Eukaryota</taxon>
        <taxon>Viridiplantae</taxon>
        <taxon>Streptophyta</taxon>
        <taxon>Embryophyta</taxon>
        <taxon>Tracheophyta</taxon>
        <taxon>Spermatophyta</taxon>
        <taxon>Magnoliopsida</taxon>
        <taxon>eudicotyledons</taxon>
        <taxon>Gunneridae</taxon>
        <taxon>Pentapetalae</taxon>
        <taxon>rosids</taxon>
        <taxon>fabids</taxon>
        <taxon>Malpighiales</taxon>
        <taxon>Rhizophoraceae</taxon>
        <taxon>Rhizophora</taxon>
    </lineage>
</organism>
<reference evidence="1" key="1">
    <citation type="submission" date="2018-02" db="EMBL/GenBank/DDBJ databases">
        <title>Rhizophora mucronata_Transcriptome.</title>
        <authorList>
            <person name="Meera S.P."/>
            <person name="Sreeshan A."/>
            <person name="Augustine A."/>
        </authorList>
    </citation>
    <scope>NUCLEOTIDE SEQUENCE</scope>
    <source>
        <tissue evidence="1">Leaf</tissue>
    </source>
</reference>
<name>A0A2P2QEE1_RHIMU</name>
<dbReference type="AlphaFoldDB" id="A0A2P2QEE1"/>
<proteinExistence type="predicted"/>